<evidence type="ECO:0000313" key="3">
    <source>
        <dbReference type="Proteomes" id="UP000191522"/>
    </source>
</evidence>
<reference evidence="3" key="1">
    <citation type="journal article" date="2017" name="Nat. Microbiol.">
        <title>Global analysis of biosynthetic gene clusters reveals vast potential of secondary metabolite production in Penicillium species.</title>
        <authorList>
            <person name="Nielsen J.C."/>
            <person name="Grijseels S."/>
            <person name="Prigent S."/>
            <person name="Ji B."/>
            <person name="Dainat J."/>
            <person name="Nielsen K.F."/>
            <person name="Frisvad J.C."/>
            <person name="Workman M."/>
            <person name="Nielsen J."/>
        </authorList>
    </citation>
    <scope>NUCLEOTIDE SEQUENCE [LARGE SCALE GENOMIC DNA]</scope>
    <source>
        <strain evidence="3">IBT 11843</strain>
    </source>
</reference>
<organism evidence="2 3">
    <name type="scientific">Penicillium decumbens</name>
    <dbReference type="NCBI Taxonomy" id="69771"/>
    <lineage>
        <taxon>Eukaryota</taxon>
        <taxon>Fungi</taxon>
        <taxon>Dikarya</taxon>
        <taxon>Ascomycota</taxon>
        <taxon>Pezizomycotina</taxon>
        <taxon>Eurotiomycetes</taxon>
        <taxon>Eurotiomycetidae</taxon>
        <taxon>Eurotiales</taxon>
        <taxon>Aspergillaceae</taxon>
        <taxon>Penicillium</taxon>
    </lineage>
</organism>
<dbReference type="EMBL" id="MDYL01000025">
    <property type="protein sequence ID" value="OQD70240.1"/>
    <property type="molecule type" value="Genomic_DNA"/>
</dbReference>
<proteinExistence type="predicted"/>
<protein>
    <submittedName>
        <fullName evidence="2">Uncharacterized protein</fullName>
    </submittedName>
</protein>
<dbReference type="AlphaFoldDB" id="A0A1V6NZZ3"/>
<name>A0A1V6NZZ3_PENDC</name>
<keyword evidence="3" id="KW-1185">Reference proteome</keyword>
<sequence length="70" mass="7763">MSHPVDPTQPDKWYSTGPESDFQEISLHSDDDLDLEQEDPMAAQPADTVKQIGRTRRPRGPVQYSAPGGL</sequence>
<accession>A0A1V6NZZ3</accession>
<comment type="caution">
    <text evidence="2">The sequence shown here is derived from an EMBL/GenBank/DDBJ whole genome shotgun (WGS) entry which is preliminary data.</text>
</comment>
<dbReference type="Proteomes" id="UP000191522">
    <property type="component" value="Unassembled WGS sequence"/>
</dbReference>
<gene>
    <name evidence="2" type="ORF">PENDEC_c025G04651</name>
</gene>
<evidence type="ECO:0000313" key="2">
    <source>
        <dbReference type="EMBL" id="OQD70240.1"/>
    </source>
</evidence>
<feature type="region of interest" description="Disordered" evidence="1">
    <location>
        <begin position="1"/>
        <end position="70"/>
    </location>
</feature>
<evidence type="ECO:0000256" key="1">
    <source>
        <dbReference type="SAM" id="MobiDB-lite"/>
    </source>
</evidence>